<sequence>MSTLYQQCMRRCRFAVCLFFFLCATAHAALIQYVIVDAHNALFTVSYTLTAEPGDLPIKEFSIAFDVGRYENLQLVATPSGWDSLVLQPDAALGADGIYDSLALGQVVDPATSLSGFTMRFTYLGADVPSGQRFDIIDPLNFAVVTSGTTSAIAALPEPEGWQLLVAGFAGLLLASRMMRRRCYAVWATALLLMPALASAQSLGVVEAAPPGAQIAQLIKVAETRVSRTVYRYRYQVEIQNGELSLKNLRVQLTAAGAGTVILSGLAKVGDLVAGAKAASKDDIIFEHNRLQPFALDALRWRIIADPPGALGQLDYSAPLTGTDVDGNGIRDDVDGVIAELLPEPSVAAAAAAIAAALQRQLGNEEASVAAAAQAELEQGLACLAHRSTDYARIARTLFVVTFNTRARLEANIQHMDRLDPLRETDLTVTSACVEGGNHARTH</sequence>
<keyword evidence="1" id="KW-0732">Signal</keyword>
<reference evidence="2 3" key="1">
    <citation type="submission" date="2019-11" db="EMBL/GenBank/DDBJ databases">
        <title>Novel species isolated from a subtropical stream in China.</title>
        <authorList>
            <person name="Lu H."/>
        </authorList>
    </citation>
    <scope>NUCLEOTIDE SEQUENCE [LARGE SCALE GENOMIC DNA]</scope>
    <source>
        <strain evidence="2 3">FT80W</strain>
    </source>
</reference>
<comment type="caution">
    <text evidence="2">The sequence shown here is derived from an EMBL/GenBank/DDBJ whole genome shotgun (WGS) entry which is preliminary data.</text>
</comment>
<dbReference type="RefSeq" id="WP_154383417.1">
    <property type="nucleotide sequence ID" value="NZ_WKJK01000030.1"/>
</dbReference>
<evidence type="ECO:0000256" key="1">
    <source>
        <dbReference type="SAM" id="SignalP"/>
    </source>
</evidence>
<evidence type="ECO:0000313" key="3">
    <source>
        <dbReference type="Proteomes" id="UP000433309"/>
    </source>
</evidence>
<dbReference type="Proteomes" id="UP000433309">
    <property type="component" value="Unassembled WGS sequence"/>
</dbReference>
<dbReference type="AlphaFoldDB" id="A0A6I2L8I8"/>
<gene>
    <name evidence="2" type="ORF">GJ699_31690</name>
</gene>
<accession>A0A6I2L8I8</accession>
<name>A0A6I2L8I8_9BURK</name>
<evidence type="ECO:0008006" key="4">
    <source>
        <dbReference type="Google" id="ProtNLM"/>
    </source>
</evidence>
<keyword evidence="3" id="KW-1185">Reference proteome</keyword>
<evidence type="ECO:0000313" key="2">
    <source>
        <dbReference type="EMBL" id="MRW94541.1"/>
    </source>
</evidence>
<dbReference type="EMBL" id="WKJK01000030">
    <property type="protein sequence ID" value="MRW94541.1"/>
    <property type="molecule type" value="Genomic_DNA"/>
</dbReference>
<organism evidence="2 3">
    <name type="scientific">Duganella guangzhouensis</name>
    <dbReference type="NCBI Taxonomy" id="2666084"/>
    <lineage>
        <taxon>Bacteria</taxon>
        <taxon>Pseudomonadati</taxon>
        <taxon>Pseudomonadota</taxon>
        <taxon>Betaproteobacteria</taxon>
        <taxon>Burkholderiales</taxon>
        <taxon>Oxalobacteraceae</taxon>
        <taxon>Telluria group</taxon>
        <taxon>Duganella</taxon>
    </lineage>
</organism>
<feature type="signal peptide" evidence="1">
    <location>
        <begin position="1"/>
        <end position="28"/>
    </location>
</feature>
<proteinExistence type="predicted"/>
<protein>
    <recommendedName>
        <fullName evidence="4">PEP-CTERM sorting domain-containing protein</fullName>
    </recommendedName>
</protein>
<feature type="chain" id="PRO_5026253588" description="PEP-CTERM sorting domain-containing protein" evidence="1">
    <location>
        <begin position="29"/>
        <end position="443"/>
    </location>
</feature>